<dbReference type="CDD" id="cd04488">
    <property type="entry name" value="RecG_wedge_OBF"/>
    <property type="match status" value="1"/>
</dbReference>
<dbReference type="Gene3D" id="2.40.50.140">
    <property type="entry name" value="Nucleic acid-binding proteins"/>
    <property type="match status" value="1"/>
</dbReference>
<dbReference type="GO" id="GO:0003677">
    <property type="term" value="F:DNA binding"/>
    <property type="evidence" value="ECO:0007669"/>
    <property type="project" value="UniProtKB-KW"/>
</dbReference>
<comment type="catalytic activity">
    <reaction evidence="12 15">
        <text>Couples ATP hydrolysis with the unwinding of duplex DNA by translocating in the 3'-5' direction.</text>
        <dbReference type="EC" id="5.6.2.4"/>
    </reaction>
</comment>
<keyword evidence="7 15" id="KW-0067">ATP-binding</keyword>
<name>A0A6N2SW29_9FIRM</name>
<comment type="catalytic activity">
    <reaction evidence="14 15">
        <text>ATP + H2O = ADP + phosphate + H(+)</text>
        <dbReference type="Rhea" id="RHEA:13065"/>
        <dbReference type="ChEBI" id="CHEBI:15377"/>
        <dbReference type="ChEBI" id="CHEBI:15378"/>
        <dbReference type="ChEBI" id="CHEBI:30616"/>
        <dbReference type="ChEBI" id="CHEBI:43474"/>
        <dbReference type="ChEBI" id="CHEBI:456216"/>
        <dbReference type="EC" id="5.6.2.4"/>
    </reaction>
</comment>
<dbReference type="GO" id="GO:0006310">
    <property type="term" value="P:DNA recombination"/>
    <property type="evidence" value="ECO:0007669"/>
    <property type="project" value="UniProtKB-UniRule"/>
</dbReference>
<proteinExistence type="inferred from homology"/>
<dbReference type="InterPro" id="IPR004609">
    <property type="entry name" value="ATP-dep_DNA_helicase_RecG"/>
</dbReference>
<dbReference type="NCBIfam" id="NF008168">
    <property type="entry name" value="PRK10917.2-2"/>
    <property type="match status" value="1"/>
</dbReference>
<dbReference type="GO" id="GO:0043138">
    <property type="term" value="F:3'-5' DNA helicase activity"/>
    <property type="evidence" value="ECO:0007669"/>
    <property type="project" value="UniProtKB-EC"/>
</dbReference>
<dbReference type="AlphaFoldDB" id="A0A6N2SW29"/>
<dbReference type="NCBIfam" id="TIGR00643">
    <property type="entry name" value="recG"/>
    <property type="match status" value="1"/>
</dbReference>
<evidence type="ECO:0000256" key="3">
    <source>
        <dbReference type="ARBA" id="ARBA00022741"/>
    </source>
</evidence>
<dbReference type="InterPro" id="IPR033454">
    <property type="entry name" value="RecG_wedge"/>
</dbReference>
<evidence type="ECO:0000256" key="9">
    <source>
        <dbReference type="ARBA" id="ARBA00023172"/>
    </source>
</evidence>
<evidence type="ECO:0000256" key="12">
    <source>
        <dbReference type="ARBA" id="ARBA00034617"/>
    </source>
</evidence>
<dbReference type="InterPro" id="IPR027417">
    <property type="entry name" value="P-loop_NTPase"/>
</dbReference>
<dbReference type="Gene3D" id="3.40.50.300">
    <property type="entry name" value="P-loop containing nucleotide triphosphate hydrolases"/>
    <property type="match status" value="2"/>
</dbReference>
<evidence type="ECO:0000256" key="6">
    <source>
        <dbReference type="ARBA" id="ARBA00022806"/>
    </source>
</evidence>
<dbReference type="InterPro" id="IPR001650">
    <property type="entry name" value="Helicase_C-like"/>
</dbReference>
<protein>
    <recommendedName>
        <fullName evidence="2 15">ATP-dependent DNA helicase RecG</fullName>
        <ecNumber evidence="13 15">5.6.2.4</ecNumber>
    </recommendedName>
</protein>
<dbReference type="InterPro" id="IPR045562">
    <property type="entry name" value="RecG_dom3_C"/>
</dbReference>
<keyword evidence="9 15" id="KW-0233">DNA recombination</keyword>
<dbReference type="PROSITE" id="PS51194">
    <property type="entry name" value="HELICASE_CTER"/>
    <property type="match status" value="1"/>
</dbReference>
<dbReference type="GO" id="GO:0005524">
    <property type="term" value="F:ATP binding"/>
    <property type="evidence" value="ECO:0007669"/>
    <property type="project" value="UniProtKB-KW"/>
</dbReference>
<evidence type="ECO:0000256" key="1">
    <source>
        <dbReference type="ARBA" id="ARBA00007504"/>
    </source>
</evidence>
<evidence type="ECO:0000256" key="15">
    <source>
        <dbReference type="RuleBase" id="RU363016"/>
    </source>
</evidence>
<comment type="function">
    <text evidence="15">Plays a critical role in recombination and DNA repair. Helps process Holliday junction intermediates to mature products by catalyzing branch migration. Has replication fork regression activity, unwinds stalled or blocked replication forks to make a HJ that can be resolved. Has a DNA unwinding activity characteristic of a DNA helicase with 3'-5' polarity.</text>
</comment>
<evidence type="ECO:0000259" key="16">
    <source>
        <dbReference type="PROSITE" id="PS51192"/>
    </source>
</evidence>
<dbReference type="CDD" id="cd17992">
    <property type="entry name" value="DEXHc_RecG"/>
    <property type="match status" value="1"/>
</dbReference>
<keyword evidence="4 15" id="KW-0227">DNA damage</keyword>
<dbReference type="PANTHER" id="PTHR47964:SF1">
    <property type="entry name" value="ATP-DEPENDENT DNA HELICASE HOMOLOG RECG, CHLOROPLASTIC"/>
    <property type="match status" value="1"/>
</dbReference>
<keyword evidence="6 15" id="KW-0347">Helicase</keyword>
<evidence type="ECO:0000256" key="10">
    <source>
        <dbReference type="ARBA" id="ARBA00023204"/>
    </source>
</evidence>
<evidence type="ECO:0000313" key="18">
    <source>
        <dbReference type="EMBL" id="VYS97326.1"/>
    </source>
</evidence>
<dbReference type="InterPro" id="IPR014001">
    <property type="entry name" value="Helicase_ATP-bd"/>
</dbReference>
<feature type="domain" description="Helicase C-terminal" evidence="17">
    <location>
        <begin position="457"/>
        <end position="614"/>
    </location>
</feature>
<evidence type="ECO:0000256" key="7">
    <source>
        <dbReference type="ARBA" id="ARBA00022840"/>
    </source>
</evidence>
<dbReference type="SUPFAM" id="SSF52540">
    <property type="entry name" value="P-loop containing nucleoside triphosphate hydrolases"/>
    <property type="match status" value="2"/>
</dbReference>
<evidence type="ECO:0000256" key="14">
    <source>
        <dbReference type="ARBA" id="ARBA00048988"/>
    </source>
</evidence>
<keyword evidence="8" id="KW-0238">DNA-binding</keyword>
<dbReference type="PROSITE" id="PS51192">
    <property type="entry name" value="HELICASE_ATP_BIND_1"/>
    <property type="match status" value="1"/>
</dbReference>
<dbReference type="GO" id="GO:0016787">
    <property type="term" value="F:hydrolase activity"/>
    <property type="evidence" value="ECO:0007669"/>
    <property type="project" value="UniProtKB-KW"/>
</dbReference>
<dbReference type="PANTHER" id="PTHR47964">
    <property type="entry name" value="ATP-DEPENDENT DNA HELICASE HOMOLOG RECG, CHLOROPLASTIC"/>
    <property type="match status" value="1"/>
</dbReference>
<dbReference type="NCBIfam" id="NF008165">
    <property type="entry name" value="PRK10917.1-3"/>
    <property type="match status" value="1"/>
</dbReference>
<dbReference type="Pfam" id="PF17191">
    <property type="entry name" value="RecG_wedge"/>
    <property type="match status" value="1"/>
</dbReference>
<dbReference type="Pfam" id="PF19833">
    <property type="entry name" value="RecG_dom3_C"/>
    <property type="match status" value="1"/>
</dbReference>
<sequence>MNEQSTISSLKGIGEKTEKLFQKLNIFTIGDLLRHFPKGYEVYEEATPIAEIDEGRTVTVTGAIYGKVQVSGRTSMQVTTIYVKDVTGTLRVVWFRMPFLRNTFQKGGVVTLRGKVVRRKGTLLMEQPEIFYPSASYEEKLNTLQPNYALTAGLTNNAVVKAMKQAISYLDLKQDFLPPDVRTRYHLAEYNYAIQGIHFPVDKEEFYTARERLVFEEFLVFILALRQMKEKNEKSKNTFSFAIAEPVEQFMHKLPYELTGAQQKVWEEIKADLNGAHVMSRLVQGDVGSGKTIIALLGLLLAAVNGYQGALMAPTEVLAKQHFESICEMLEEHQIPVCVEFLTGSMTAKEKRMAYERIASGEAQIIVGTHALIQEKVKYHSLALVVTDEQHRFGVKQREKLAEKGNTPHILVMSATPIPRTLAIILYGDLDISVIDELPANRLPIKNCVVDTNYRKTAYQFMKKQVLEGRQCYVICPMIEENENLEAENVIDYAKTLQEEMGDNIQVAYLHGKMKQSEKDVIMEQFGKREIQILVSTTVIEVGINVPNATVMMVENAERFGLAQLHQLRGRVGRGKYQSYCIFMSASKSKETKERLSILNKSNDGFFIASEDLKLRGPGDLFGIRQSGILDFKLGDVFQDAKILQRASEAAEQLISEDENLEKQNHQNIREYLQKYIREGMLETTL</sequence>
<accession>A0A6N2SW29</accession>
<dbReference type="EMBL" id="CACRTG010000008">
    <property type="protein sequence ID" value="VYS97326.1"/>
    <property type="molecule type" value="Genomic_DNA"/>
</dbReference>
<evidence type="ECO:0000256" key="11">
    <source>
        <dbReference type="ARBA" id="ARBA00023235"/>
    </source>
</evidence>
<dbReference type="InterPro" id="IPR047112">
    <property type="entry name" value="RecG/Mfd"/>
</dbReference>
<dbReference type="EC" id="5.6.2.4" evidence="13 15"/>
<keyword evidence="5 15" id="KW-0378">Hydrolase</keyword>
<keyword evidence="10 15" id="KW-0234">DNA repair</keyword>
<evidence type="ECO:0000256" key="8">
    <source>
        <dbReference type="ARBA" id="ARBA00023125"/>
    </source>
</evidence>
<keyword evidence="3 15" id="KW-0547">Nucleotide-binding</keyword>
<dbReference type="Pfam" id="PF00271">
    <property type="entry name" value="Helicase_C"/>
    <property type="match status" value="1"/>
</dbReference>
<dbReference type="InterPro" id="IPR012340">
    <property type="entry name" value="NA-bd_OB-fold"/>
</dbReference>
<evidence type="ECO:0000259" key="17">
    <source>
        <dbReference type="PROSITE" id="PS51194"/>
    </source>
</evidence>
<reference evidence="18" key="1">
    <citation type="submission" date="2019-11" db="EMBL/GenBank/DDBJ databases">
        <authorList>
            <person name="Feng L."/>
        </authorList>
    </citation>
    <scope>NUCLEOTIDE SEQUENCE</scope>
    <source>
        <strain evidence="18">CnexileLFYP112</strain>
    </source>
</reference>
<keyword evidence="11" id="KW-0413">Isomerase</keyword>
<dbReference type="GO" id="GO:0006281">
    <property type="term" value="P:DNA repair"/>
    <property type="evidence" value="ECO:0007669"/>
    <property type="project" value="UniProtKB-UniRule"/>
</dbReference>
<comment type="similarity">
    <text evidence="1 15">Belongs to the helicase family. RecG subfamily.</text>
</comment>
<dbReference type="InterPro" id="IPR011545">
    <property type="entry name" value="DEAD/DEAH_box_helicase_dom"/>
</dbReference>
<evidence type="ECO:0000256" key="5">
    <source>
        <dbReference type="ARBA" id="ARBA00022801"/>
    </source>
</evidence>
<evidence type="ECO:0000256" key="13">
    <source>
        <dbReference type="ARBA" id="ARBA00034808"/>
    </source>
</evidence>
<dbReference type="SMART" id="SM00487">
    <property type="entry name" value="DEXDc"/>
    <property type="match status" value="1"/>
</dbReference>
<feature type="domain" description="Helicase ATP-binding" evidence="16">
    <location>
        <begin position="272"/>
        <end position="435"/>
    </location>
</feature>
<dbReference type="SMART" id="SM00490">
    <property type="entry name" value="HELICc"/>
    <property type="match status" value="1"/>
</dbReference>
<dbReference type="Pfam" id="PF00270">
    <property type="entry name" value="DEAD"/>
    <property type="match status" value="1"/>
</dbReference>
<gene>
    <name evidence="18" type="primary">recG</name>
    <name evidence="18" type="ORF">CNLFYP112_01507</name>
</gene>
<dbReference type="SUPFAM" id="SSF50249">
    <property type="entry name" value="Nucleic acid-binding proteins"/>
    <property type="match status" value="1"/>
</dbReference>
<organism evidence="18">
    <name type="scientific">[Clostridium] nexile</name>
    <dbReference type="NCBI Taxonomy" id="29361"/>
    <lineage>
        <taxon>Bacteria</taxon>
        <taxon>Bacillati</taxon>
        <taxon>Bacillota</taxon>
        <taxon>Clostridia</taxon>
        <taxon>Lachnospirales</taxon>
        <taxon>Lachnospiraceae</taxon>
        <taxon>Tyzzerella</taxon>
    </lineage>
</organism>
<evidence type="ECO:0000256" key="4">
    <source>
        <dbReference type="ARBA" id="ARBA00022763"/>
    </source>
</evidence>
<evidence type="ECO:0000256" key="2">
    <source>
        <dbReference type="ARBA" id="ARBA00017846"/>
    </source>
</evidence>